<sequence>MAEVVHPMPTCPTPDRTVASSDQAVTIEGRSYDICVLQGQCVLLLVENIEDVKAPGLLYKLAWEKQAGCSGMLLEQSTGICCPVVFPLEEKGIYTFTPHEREGVFMETIEKATGYLARALTTSFMPDDNEKSN</sequence>
<evidence type="ECO:0000313" key="2">
    <source>
        <dbReference type="Proteomes" id="UP001497392"/>
    </source>
</evidence>
<evidence type="ECO:0000313" key="1">
    <source>
        <dbReference type="EMBL" id="CAL5219361.1"/>
    </source>
</evidence>
<accession>A0ABP1FHJ1</accession>
<comment type="caution">
    <text evidence="1">The sequence shown here is derived from an EMBL/GenBank/DDBJ whole genome shotgun (WGS) entry which is preliminary data.</text>
</comment>
<protein>
    <submittedName>
        <fullName evidence="1">G1180 protein</fullName>
    </submittedName>
</protein>
<name>A0ABP1FHJ1_9CHLO</name>
<proteinExistence type="predicted"/>
<dbReference type="Proteomes" id="UP001497392">
    <property type="component" value="Unassembled WGS sequence"/>
</dbReference>
<gene>
    <name evidence="1" type="primary">g1180</name>
    <name evidence="1" type="ORF">VP750_LOCUS1020</name>
</gene>
<dbReference type="EMBL" id="CAXHTA020000002">
    <property type="protein sequence ID" value="CAL5219361.1"/>
    <property type="molecule type" value="Genomic_DNA"/>
</dbReference>
<organism evidence="1 2">
    <name type="scientific">Coccomyxa viridis</name>
    <dbReference type="NCBI Taxonomy" id="1274662"/>
    <lineage>
        <taxon>Eukaryota</taxon>
        <taxon>Viridiplantae</taxon>
        <taxon>Chlorophyta</taxon>
        <taxon>core chlorophytes</taxon>
        <taxon>Trebouxiophyceae</taxon>
        <taxon>Trebouxiophyceae incertae sedis</taxon>
        <taxon>Coccomyxaceae</taxon>
        <taxon>Coccomyxa</taxon>
    </lineage>
</organism>
<reference evidence="1 2" key="1">
    <citation type="submission" date="2024-06" db="EMBL/GenBank/DDBJ databases">
        <authorList>
            <person name="Kraege A."/>
            <person name="Thomma B."/>
        </authorList>
    </citation>
    <scope>NUCLEOTIDE SEQUENCE [LARGE SCALE GENOMIC DNA]</scope>
</reference>
<keyword evidence="2" id="KW-1185">Reference proteome</keyword>